<dbReference type="InterPro" id="IPR017853">
    <property type="entry name" value="GH"/>
</dbReference>
<dbReference type="GO" id="GO:0005576">
    <property type="term" value="C:extracellular region"/>
    <property type="evidence" value="ECO:0007669"/>
    <property type="project" value="InterPro"/>
</dbReference>
<proteinExistence type="predicted"/>
<dbReference type="Pfam" id="PF01607">
    <property type="entry name" value="CBM_14"/>
    <property type="match status" value="1"/>
</dbReference>
<dbReference type="PROSITE" id="PS50940">
    <property type="entry name" value="CHIT_BIND_II"/>
    <property type="match status" value="1"/>
</dbReference>
<dbReference type="OrthoDB" id="6473966at2759"/>
<evidence type="ECO:0000313" key="4">
    <source>
        <dbReference type="EMBL" id="KFM81239.1"/>
    </source>
</evidence>
<dbReference type="InterPro" id="IPR002557">
    <property type="entry name" value="Chitin-bd_dom"/>
</dbReference>
<dbReference type="GO" id="GO:0005975">
    <property type="term" value="P:carbohydrate metabolic process"/>
    <property type="evidence" value="ECO:0007669"/>
    <property type="project" value="InterPro"/>
</dbReference>
<dbReference type="EMBL" id="KK121795">
    <property type="protein sequence ID" value="KFM81239.1"/>
    <property type="molecule type" value="Genomic_DNA"/>
</dbReference>
<feature type="compositionally biased region" description="Low complexity" evidence="1">
    <location>
        <begin position="133"/>
        <end position="149"/>
    </location>
</feature>
<dbReference type="InterPro" id="IPR050314">
    <property type="entry name" value="Glycosyl_Hydrlase_18"/>
</dbReference>
<feature type="compositionally biased region" description="Low complexity" evidence="1">
    <location>
        <begin position="97"/>
        <end position="126"/>
    </location>
</feature>
<reference evidence="4 5" key="1">
    <citation type="submission" date="2013-11" db="EMBL/GenBank/DDBJ databases">
        <title>Genome sequencing of Stegodyphus mimosarum.</title>
        <authorList>
            <person name="Bechsgaard J."/>
        </authorList>
    </citation>
    <scope>NUCLEOTIDE SEQUENCE [LARGE SCALE GENOMIC DNA]</scope>
</reference>
<feature type="domain" description="GH18" evidence="3">
    <location>
        <begin position="1"/>
        <end position="82"/>
    </location>
</feature>
<dbReference type="SUPFAM" id="SSF51445">
    <property type="entry name" value="(Trans)glycosidases"/>
    <property type="match status" value="1"/>
</dbReference>
<dbReference type="InterPro" id="IPR001223">
    <property type="entry name" value="Glyco_hydro18_cat"/>
</dbReference>
<feature type="region of interest" description="Disordered" evidence="1">
    <location>
        <begin position="86"/>
        <end position="163"/>
    </location>
</feature>
<feature type="domain" description="Chitin-binding type-2" evidence="2">
    <location>
        <begin position="160"/>
        <end position="223"/>
    </location>
</feature>
<dbReference type="OMA" id="DEESANM"/>
<dbReference type="Gene3D" id="2.170.140.10">
    <property type="entry name" value="Chitin binding domain"/>
    <property type="match status" value="1"/>
</dbReference>
<dbReference type="AlphaFoldDB" id="A0A087UV50"/>
<organism evidence="4 5">
    <name type="scientific">Stegodyphus mimosarum</name>
    <name type="common">African social velvet spider</name>
    <dbReference type="NCBI Taxonomy" id="407821"/>
    <lineage>
        <taxon>Eukaryota</taxon>
        <taxon>Metazoa</taxon>
        <taxon>Ecdysozoa</taxon>
        <taxon>Arthropoda</taxon>
        <taxon>Chelicerata</taxon>
        <taxon>Arachnida</taxon>
        <taxon>Araneae</taxon>
        <taxon>Araneomorphae</taxon>
        <taxon>Entelegynae</taxon>
        <taxon>Eresoidea</taxon>
        <taxon>Eresidae</taxon>
        <taxon>Stegodyphus</taxon>
    </lineage>
</organism>
<dbReference type="Pfam" id="PF00704">
    <property type="entry name" value="Glyco_hydro_18"/>
    <property type="match status" value="1"/>
</dbReference>
<evidence type="ECO:0000313" key="5">
    <source>
        <dbReference type="Proteomes" id="UP000054359"/>
    </source>
</evidence>
<dbReference type="GO" id="GO:0004568">
    <property type="term" value="F:chitinase activity"/>
    <property type="evidence" value="ECO:0007669"/>
    <property type="project" value="TreeGrafter"/>
</dbReference>
<dbReference type="Proteomes" id="UP000054359">
    <property type="component" value="Unassembled WGS sequence"/>
</dbReference>
<protein>
    <submittedName>
        <fullName evidence="4">Putative chitinase 3</fullName>
    </submittedName>
</protein>
<dbReference type="PANTHER" id="PTHR11177">
    <property type="entry name" value="CHITINASE"/>
    <property type="match status" value="1"/>
</dbReference>
<gene>
    <name evidence="4" type="ORF">X975_19003</name>
</gene>
<evidence type="ECO:0000259" key="3">
    <source>
        <dbReference type="PROSITE" id="PS51910"/>
    </source>
</evidence>
<feature type="compositionally biased region" description="Pro residues" evidence="1">
    <location>
        <begin position="87"/>
        <end position="96"/>
    </location>
</feature>
<dbReference type="GO" id="GO:0006032">
    <property type="term" value="P:chitin catabolic process"/>
    <property type="evidence" value="ECO:0007669"/>
    <property type="project" value="TreeGrafter"/>
</dbReference>
<dbReference type="PANTHER" id="PTHR11177:SF360">
    <property type="entry name" value="CHITINASE 4-RELATED"/>
    <property type="match status" value="1"/>
</dbReference>
<dbReference type="Gene3D" id="3.20.20.80">
    <property type="entry name" value="Glycosidases"/>
    <property type="match status" value="1"/>
</dbReference>
<dbReference type="STRING" id="407821.A0A087UV50"/>
<evidence type="ECO:0000256" key="1">
    <source>
        <dbReference type="SAM" id="MobiDB-lite"/>
    </source>
</evidence>
<accession>A0A087UV50</accession>
<dbReference type="InterPro" id="IPR036508">
    <property type="entry name" value="Chitin-bd_dom_sf"/>
</dbReference>
<evidence type="ECO:0000259" key="2">
    <source>
        <dbReference type="PROSITE" id="PS50940"/>
    </source>
</evidence>
<dbReference type="SUPFAM" id="SSF57625">
    <property type="entry name" value="Invertebrate chitin-binding proteins"/>
    <property type="match status" value="1"/>
</dbReference>
<sequence length="237" mass="26036">MQKTQKWNVVWDDYYMAPYAYQDRQWVGYDNEASIRLKVNYAKYYRLGGGMVWSIETDDFQGKCHGKKYPLLTAINEEFANPSVALPLPPKAPATQPPSASTTTSTTYKPSAPTTASTMTTTTTTTPRPPPTTTTTTTSTTVAAWTSSKAPEHDPISAPSFKCTQSGLHRDPADCQKFHSCVRVQGESGSSFLPYEFSCPPGTVFDDKIQGCNVPSLVKGCENATVQVFSFFRPEAV</sequence>
<keyword evidence="5" id="KW-1185">Reference proteome</keyword>
<dbReference type="PROSITE" id="PS51910">
    <property type="entry name" value="GH18_2"/>
    <property type="match status" value="1"/>
</dbReference>
<feature type="non-terminal residue" evidence="4">
    <location>
        <position position="237"/>
    </location>
</feature>
<name>A0A087UV50_STEMI</name>
<dbReference type="SMART" id="SM00494">
    <property type="entry name" value="ChtBD2"/>
    <property type="match status" value="1"/>
</dbReference>
<dbReference type="GO" id="GO:0008061">
    <property type="term" value="F:chitin binding"/>
    <property type="evidence" value="ECO:0007669"/>
    <property type="project" value="InterPro"/>
</dbReference>